<dbReference type="Pfam" id="PF05618">
    <property type="entry name" value="Zn_protease"/>
    <property type="match status" value="2"/>
</dbReference>
<dbReference type="SUPFAM" id="SSF50630">
    <property type="entry name" value="Acid proteases"/>
    <property type="match status" value="2"/>
</dbReference>
<gene>
    <name evidence="3" type="ORF">NE535_06940</name>
</gene>
<evidence type="ECO:0000259" key="2">
    <source>
        <dbReference type="Pfam" id="PF05618"/>
    </source>
</evidence>
<dbReference type="PANTHER" id="PTHR38037">
    <property type="entry name" value="ZN_PROTEASE DOMAIN-CONTAINING PROTEIN"/>
    <property type="match status" value="1"/>
</dbReference>
<protein>
    <submittedName>
        <fullName evidence="3">RimK/LysX family protein</fullName>
    </submittedName>
</protein>
<dbReference type="EMBL" id="JAMTCD010000006">
    <property type="protein sequence ID" value="MCT7941531.1"/>
    <property type="molecule type" value="Genomic_DNA"/>
</dbReference>
<keyword evidence="1" id="KW-0732">Signal</keyword>
<feature type="domain" description="Retropepsin-like aspartic endopeptidase" evidence="2">
    <location>
        <begin position="26"/>
        <end position="160"/>
    </location>
</feature>
<dbReference type="AlphaFoldDB" id="A0A9X2WLT4"/>
<feature type="chain" id="PRO_5040772350" evidence="1">
    <location>
        <begin position="21"/>
        <end position="293"/>
    </location>
</feature>
<feature type="signal peptide" evidence="1">
    <location>
        <begin position="1"/>
        <end position="20"/>
    </location>
</feature>
<name>A0A9X2WLT4_9GAMM</name>
<dbReference type="InterPro" id="IPR008503">
    <property type="entry name" value="Asp_endopeptidase"/>
</dbReference>
<comment type="caution">
    <text evidence="3">The sequence shown here is derived from an EMBL/GenBank/DDBJ whole genome shotgun (WGS) entry which is preliminary data.</text>
</comment>
<dbReference type="RefSeq" id="WP_261297921.1">
    <property type="nucleotide sequence ID" value="NZ_JAMTCD010000006.1"/>
</dbReference>
<organism evidence="3 4">
    <name type="scientific">Shewanella holmiensis</name>
    <dbReference type="NCBI Taxonomy" id="2952222"/>
    <lineage>
        <taxon>Bacteria</taxon>
        <taxon>Pseudomonadati</taxon>
        <taxon>Pseudomonadota</taxon>
        <taxon>Gammaproteobacteria</taxon>
        <taxon>Alteromonadales</taxon>
        <taxon>Shewanellaceae</taxon>
        <taxon>Shewanella</taxon>
    </lineage>
</organism>
<proteinExistence type="predicted"/>
<dbReference type="Proteomes" id="UP001155546">
    <property type="component" value="Unassembled WGS sequence"/>
</dbReference>
<dbReference type="InterPro" id="IPR021109">
    <property type="entry name" value="Peptidase_aspartic_dom_sf"/>
</dbReference>
<keyword evidence="4" id="KW-1185">Reference proteome</keyword>
<evidence type="ECO:0000313" key="3">
    <source>
        <dbReference type="EMBL" id="MCT7941531.1"/>
    </source>
</evidence>
<dbReference type="PANTHER" id="PTHR38037:SF2">
    <property type="entry name" value="ATP-DEPENDENT ZINC PROTEASE DOMAIN-CONTAINING PROTEIN-RELATED"/>
    <property type="match status" value="1"/>
</dbReference>
<accession>A0A9X2WLT4</accession>
<dbReference type="Gene3D" id="2.40.70.10">
    <property type="entry name" value="Acid Proteases"/>
    <property type="match status" value="2"/>
</dbReference>
<reference evidence="3" key="1">
    <citation type="journal article" date="2023" name="Int. J. Syst. Evol. Microbiol.">
        <title>&lt;i&gt;Shewanella septentrionalis&lt;/i&gt; sp. nov. and &lt;i&gt;Shewanella holmiensis&lt;/i&gt; sp. nov., isolated from Baltic Sea water and sediments.</title>
        <authorList>
            <person name="Martin-Rodriguez A.J."/>
            <person name="Thorell K."/>
            <person name="Joffre E."/>
            <person name="Jensie-Markopoulos S."/>
            <person name="Moore E.R.B."/>
            <person name="Sjoling A."/>
        </authorList>
    </citation>
    <scope>NUCLEOTIDE SEQUENCE</scope>
    <source>
        <strain evidence="3">SP1S2-7</strain>
    </source>
</reference>
<evidence type="ECO:0000313" key="4">
    <source>
        <dbReference type="Proteomes" id="UP001155546"/>
    </source>
</evidence>
<feature type="domain" description="Retropepsin-like aspartic endopeptidase" evidence="2">
    <location>
        <begin position="165"/>
        <end position="293"/>
    </location>
</feature>
<sequence length="293" mass="33061">MLKSIILSIVLCLSLTFAHAADKQILKQTEMMTVDKSGLMYHARMDTGAVNSSLHAVDLTIIGGAAKKMKQNIGKTVEFTTENEKGEKKRMKAEIVSTSTVKNSQGTETRYMVNLEIGFPDALKKVKVNLRDRSHMDYKLLIGRNFLKKDYIVDVSEKKTIGPIAKLNIKQANLIYNTRIDTGAVENSLHAVNLRIEKEDKTDMENNIGKMITFTTENDKGKKVDIRTKIRGTSLIRNAQGSEIRYMVRLSVGEPGQEFLVDVNLKDRSKMSHKLLIGRNWLQGHYMVDVSKK</sequence>
<evidence type="ECO:0000256" key="1">
    <source>
        <dbReference type="SAM" id="SignalP"/>
    </source>
</evidence>